<protein>
    <submittedName>
        <fullName evidence="1">Nuclear receptor</fullName>
    </submittedName>
</protein>
<dbReference type="SMART" id="SM00399">
    <property type="entry name" value="ZnF_C4"/>
    <property type="match status" value="1"/>
</dbReference>
<gene>
    <name evidence="1" type="primary">WBGene00205186</name>
</gene>
<dbReference type="GO" id="GO:0043565">
    <property type="term" value="F:sequence-specific DNA binding"/>
    <property type="evidence" value="ECO:0007669"/>
    <property type="project" value="InterPro"/>
</dbReference>
<dbReference type="Proteomes" id="UP000005239">
    <property type="component" value="Unassembled WGS sequence"/>
</dbReference>
<reference evidence="1" key="2">
    <citation type="submission" date="2022-06" db="UniProtKB">
        <authorList>
            <consortium name="EnsemblMetazoa"/>
        </authorList>
    </citation>
    <scope>IDENTIFICATION</scope>
    <source>
        <strain evidence="1">PS312</strain>
    </source>
</reference>
<dbReference type="PANTHER" id="PTHR46011">
    <property type="entry name" value="NUCLEAR HORMONE RECEPTOR FAMILY MEMBER NHR-86-RELATED"/>
    <property type="match status" value="1"/>
</dbReference>
<evidence type="ECO:0000313" key="2">
    <source>
        <dbReference type="Proteomes" id="UP000005239"/>
    </source>
</evidence>
<dbReference type="InterPro" id="IPR013088">
    <property type="entry name" value="Znf_NHR/GATA"/>
</dbReference>
<sequence length="440" mass="51083">MPDCLVCGKPTSATHLGMDACRACTVFFRRNRGARDKLQCINGTRNCKDYRKGIYTCRRCRLDRFDAVMAAGRKEDIRVMWVKFESDMRQFPETMPSQAPFTAFLQITPFKIIRRDVKTEFTKSPSPCSSTQSGSPVDVPDRLSFEFHTAMQGVSAEMNTPPMTPHHSIIERIRTNYRTLCLMRRTAEFQMRGIFLDPFEADREEYEIVPCTYQIMNESTRILITGLFDFIPAIFPEFSALSIADKWLLIRNYQKIFHCMDSSLRVQRRWGPNSPICLGSYTTSLSEDTVDHYFSDCTDQKNVAEAARTLRDCIQENCVKMKKQIGKIQPTEEEYFALMGVAFWSVGEWENAEPNDNLLELASRYRTEILSDLTARYRQTIGEEEGSVRIGGMYCLLMAVKKAEMNMKWEYEVYRLLNVFDDNTYMYKLQLHRPDEIDDS</sequence>
<dbReference type="SMART" id="SM00430">
    <property type="entry name" value="HOLI"/>
    <property type="match status" value="1"/>
</dbReference>
<dbReference type="AlphaFoldDB" id="A0A2A6CQD5"/>
<dbReference type="SUPFAM" id="SSF48508">
    <property type="entry name" value="Nuclear receptor ligand-binding domain"/>
    <property type="match status" value="1"/>
</dbReference>
<dbReference type="InterPro" id="IPR000536">
    <property type="entry name" value="Nucl_hrmn_rcpt_lig-bd"/>
</dbReference>
<dbReference type="Gene3D" id="1.10.565.10">
    <property type="entry name" value="Retinoid X Receptor"/>
    <property type="match status" value="1"/>
</dbReference>
<proteinExistence type="predicted"/>
<reference evidence="2" key="1">
    <citation type="journal article" date="2008" name="Nat. Genet.">
        <title>The Pristionchus pacificus genome provides a unique perspective on nematode lifestyle and parasitism.</title>
        <authorList>
            <person name="Dieterich C."/>
            <person name="Clifton S.W."/>
            <person name="Schuster L.N."/>
            <person name="Chinwalla A."/>
            <person name="Delehaunty K."/>
            <person name="Dinkelacker I."/>
            <person name="Fulton L."/>
            <person name="Fulton R."/>
            <person name="Godfrey J."/>
            <person name="Minx P."/>
            <person name="Mitreva M."/>
            <person name="Roeseler W."/>
            <person name="Tian H."/>
            <person name="Witte H."/>
            <person name="Yang S.P."/>
            <person name="Wilson R.K."/>
            <person name="Sommer R.J."/>
        </authorList>
    </citation>
    <scope>NUCLEOTIDE SEQUENCE [LARGE SCALE GENOMIC DNA]</scope>
    <source>
        <strain evidence="2">PS312</strain>
    </source>
</reference>
<dbReference type="PROSITE" id="PS51030">
    <property type="entry name" value="NUCLEAR_REC_DBD_2"/>
    <property type="match status" value="1"/>
</dbReference>
<organism evidence="1 2">
    <name type="scientific">Pristionchus pacificus</name>
    <name type="common">Parasitic nematode worm</name>
    <dbReference type="NCBI Taxonomy" id="54126"/>
    <lineage>
        <taxon>Eukaryota</taxon>
        <taxon>Metazoa</taxon>
        <taxon>Ecdysozoa</taxon>
        <taxon>Nematoda</taxon>
        <taxon>Chromadorea</taxon>
        <taxon>Rhabditida</taxon>
        <taxon>Rhabditina</taxon>
        <taxon>Diplogasteromorpha</taxon>
        <taxon>Diplogasteroidea</taxon>
        <taxon>Neodiplogasteridae</taxon>
        <taxon>Pristionchus</taxon>
    </lineage>
</organism>
<dbReference type="PROSITE" id="PS51843">
    <property type="entry name" value="NR_LBD"/>
    <property type="match status" value="1"/>
</dbReference>
<accession>A0A2A6CQD5</accession>
<dbReference type="GO" id="GO:0008270">
    <property type="term" value="F:zinc ion binding"/>
    <property type="evidence" value="ECO:0007669"/>
    <property type="project" value="InterPro"/>
</dbReference>
<dbReference type="PANTHER" id="PTHR46011:SF6">
    <property type="entry name" value="HIGH ZINC ACTIVATED NUCLEAR RECEPTOR PROTEIN"/>
    <property type="match status" value="1"/>
</dbReference>
<dbReference type="InterPro" id="IPR001628">
    <property type="entry name" value="Znf_hrmn_rcpt"/>
</dbReference>
<accession>A0A8R1UNH4</accession>
<dbReference type="Pfam" id="PF00105">
    <property type="entry name" value="zf-C4"/>
    <property type="match status" value="1"/>
</dbReference>
<dbReference type="GO" id="GO:0003700">
    <property type="term" value="F:DNA-binding transcription factor activity"/>
    <property type="evidence" value="ECO:0000318"/>
    <property type="project" value="GO_Central"/>
</dbReference>
<evidence type="ECO:0000313" key="1">
    <source>
        <dbReference type="EnsemblMetazoa" id="PPA32325.1"/>
    </source>
</evidence>
<dbReference type="SUPFAM" id="SSF57716">
    <property type="entry name" value="Glucocorticoid receptor-like (DNA-binding domain)"/>
    <property type="match status" value="1"/>
</dbReference>
<dbReference type="Pfam" id="PF00104">
    <property type="entry name" value="Hormone_recep"/>
    <property type="match status" value="1"/>
</dbReference>
<dbReference type="GO" id="GO:0005634">
    <property type="term" value="C:nucleus"/>
    <property type="evidence" value="ECO:0000318"/>
    <property type="project" value="GO_Central"/>
</dbReference>
<dbReference type="EnsemblMetazoa" id="PPA32325.1">
    <property type="protein sequence ID" value="PPA32325.1"/>
    <property type="gene ID" value="WBGene00205186"/>
</dbReference>
<dbReference type="Gene3D" id="3.30.50.10">
    <property type="entry name" value="Erythroid Transcription Factor GATA-1, subunit A"/>
    <property type="match status" value="1"/>
</dbReference>
<dbReference type="InterPro" id="IPR035500">
    <property type="entry name" value="NHR-like_dom_sf"/>
</dbReference>
<keyword evidence="2" id="KW-1185">Reference proteome</keyword>
<name>A0A2A6CQD5_PRIPA</name>